<dbReference type="STRING" id="415426.Hbut_0672"/>
<dbReference type="EMBL" id="CP000493">
    <property type="protein sequence ID" value="ABM80528.1"/>
    <property type="molecule type" value="Genomic_DNA"/>
</dbReference>
<dbReference type="eggNOG" id="arCOG00711">
    <property type="taxonomic scope" value="Archaea"/>
</dbReference>
<reference evidence="2 3" key="1">
    <citation type="journal article" date="2007" name="Archaea">
        <title>The genome of Hyperthermus butylicus: a sulfur-reducing, peptide fermenting, neutrophilic Crenarchaeote growing up to 108 degrees C.</title>
        <authorList>
            <person name="Brugger K."/>
            <person name="Chen L."/>
            <person name="Stark M."/>
            <person name="Zibat A."/>
            <person name="Redder P."/>
            <person name="Ruepp A."/>
            <person name="Awayez M."/>
            <person name="She Q."/>
            <person name="Garrett R.A."/>
            <person name="Klenk H.P."/>
        </authorList>
    </citation>
    <scope>NUCLEOTIDE SEQUENCE [LARGE SCALE GENOMIC DNA]</scope>
    <source>
        <strain evidence="3">DSM 5456 / JCM 9403 / PLM1-5</strain>
    </source>
</reference>
<dbReference type="InterPro" id="IPR029060">
    <property type="entry name" value="PIN-like_dom_sf"/>
</dbReference>
<keyword evidence="3" id="KW-1185">Reference proteome</keyword>
<evidence type="ECO:0000313" key="3">
    <source>
        <dbReference type="Proteomes" id="UP000002593"/>
    </source>
</evidence>
<sequence length="103" mass="11823">MIYVDSNALVYLLHDVKPKSDLVSSYLVQVDRVYTSLRTVEEVSYVLIRIKAARHYGVRGIYQVREAVKKHGLEFVEEELAALRSLLEEYGILGYFQGMPLSL</sequence>
<dbReference type="HOGENOM" id="CLU_2257322_0_0_2"/>
<dbReference type="KEGG" id="hbu:Hbut_0672"/>
<feature type="domain" description="PIN" evidence="1">
    <location>
        <begin position="2"/>
        <end position="91"/>
    </location>
</feature>
<protein>
    <submittedName>
        <fullName evidence="2">Nucleic acid binding, PIN domain</fullName>
    </submittedName>
</protein>
<evidence type="ECO:0000313" key="2">
    <source>
        <dbReference type="EMBL" id="ABM80528.1"/>
    </source>
</evidence>
<organism evidence="2 3">
    <name type="scientific">Hyperthermus butylicus (strain DSM 5456 / JCM 9403 / PLM1-5)</name>
    <dbReference type="NCBI Taxonomy" id="415426"/>
    <lineage>
        <taxon>Archaea</taxon>
        <taxon>Thermoproteota</taxon>
        <taxon>Thermoprotei</taxon>
        <taxon>Desulfurococcales</taxon>
        <taxon>Pyrodictiaceae</taxon>
        <taxon>Hyperthermus</taxon>
    </lineage>
</organism>
<dbReference type="GeneID" id="68758109"/>
<gene>
    <name evidence="2" type="ordered locus">Hbut_0672</name>
</gene>
<name>A2BKL7_HYPBU</name>
<dbReference type="AlphaFoldDB" id="A2BKL7"/>
<dbReference type="Pfam" id="PF01850">
    <property type="entry name" value="PIN"/>
    <property type="match status" value="1"/>
</dbReference>
<dbReference type="InterPro" id="IPR002716">
    <property type="entry name" value="PIN_dom"/>
</dbReference>
<dbReference type="Proteomes" id="UP000002593">
    <property type="component" value="Chromosome"/>
</dbReference>
<evidence type="ECO:0000259" key="1">
    <source>
        <dbReference type="Pfam" id="PF01850"/>
    </source>
</evidence>
<dbReference type="EnsemblBacteria" id="ABM80528">
    <property type="protein sequence ID" value="ABM80528"/>
    <property type="gene ID" value="Hbut_0672"/>
</dbReference>
<proteinExistence type="predicted"/>
<dbReference type="RefSeq" id="WP_011821846.1">
    <property type="nucleotide sequence ID" value="NC_008818.1"/>
</dbReference>
<accession>A2BKL7</accession>
<dbReference type="SUPFAM" id="SSF88723">
    <property type="entry name" value="PIN domain-like"/>
    <property type="match status" value="1"/>
</dbReference>